<dbReference type="EMBL" id="MK620896">
    <property type="protein sequence ID" value="QBZ72414.1"/>
    <property type="molecule type" value="Genomic_DNA"/>
</dbReference>
<name>A0A4D6E1P2_9CAUD</name>
<reference evidence="2 3" key="1">
    <citation type="submission" date="2019-03" db="EMBL/GenBank/DDBJ databases">
        <authorList>
            <person name="Kwan A."/>
            <person name="Miller C."/>
            <person name="Herrmann A."/>
            <person name="Tang B.L."/>
            <person name="Shaffer C.D."/>
            <person name="Weston-Hafer K.A."/>
            <person name="Russell D.A."/>
            <person name="Pope W.H."/>
            <person name="Jacobs-Sera D."/>
            <person name="Hendrix R.W."/>
            <person name="Hatfull G.F."/>
        </authorList>
    </citation>
    <scope>NUCLEOTIDE SEQUENCE [LARGE SCALE GENOMIC DNA]</scope>
</reference>
<organism evidence="2 3">
    <name type="scientific">Streptomyces phage Circinus</name>
    <dbReference type="NCBI Taxonomy" id="2562189"/>
    <lineage>
        <taxon>Viruses</taxon>
        <taxon>Duplodnaviria</taxon>
        <taxon>Heunggongvirae</taxon>
        <taxon>Uroviricota</taxon>
        <taxon>Caudoviricetes</taxon>
        <taxon>Stanwilliamsviridae</taxon>
        <taxon>Loccivirinae</taxon>
        <taxon>Wilnyevirus</taxon>
        <taxon>Wilnyevirus billnye</taxon>
    </lineage>
</organism>
<evidence type="ECO:0000313" key="2">
    <source>
        <dbReference type="EMBL" id="QBZ72414.1"/>
    </source>
</evidence>
<evidence type="ECO:0000313" key="3">
    <source>
        <dbReference type="Proteomes" id="UP000297201"/>
    </source>
</evidence>
<dbReference type="InterPro" id="IPR025309">
    <property type="entry name" value="KTSC_dom"/>
</dbReference>
<feature type="domain" description="KTSC" evidence="1">
    <location>
        <begin position="13"/>
        <end position="68"/>
    </location>
</feature>
<proteinExistence type="predicted"/>
<gene>
    <name evidence="2" type="primary">159</name>
    <name evidence="2" type="ORF">SEA_CIRCINUS_159</name>
</gene>
<evidence type="ECO:0000259" key="1">
    <source>
        <dbReference type="Pfam" id="PF13619"/>
    </source>
</evidence>
<dbReference type="Pfam" id="PF13619">
    <property type="entry name" value="KTSC"/>
    <property type="match status" value="1"/>
</dbReference>
<accession>A0A4D6E1P2</accession>
<protein>
    <recommendedName>
        <fullName evidence="1">KTSC domain-containing protein</fullName>
    </recommendedName>
</protein>
<sequence length="144" mass="16086">MLFEYTDFSEVASSLVKRAYFNAKNGEMAVVLAGGTYVYQDVSYRTFSDLIEDISPGSYYNRNVKGAYKNKYNGGLYAVDFQPLEEDDEPVTASNKKTYTVRAYVPFEAQVEASSLDEAVRLFAESHNDVPGVTIKEVVVPFGE</sequence>
<dbReference type="Proteomes" id="UP000297201">
    <property type="component" value="Segment"/>
</dbReference>